<dbReference type="Proteomes" id="UP000018890">
    <property type="component" value="Unassembled WGS sequence"/>
</dbReference>
<dbReference type="Pfam" id="PF01098">
    <property type="entry name" value="FTSW_RODA_SPOVE"/>
    <property type="match status" value="1"/>
</dbReference>
<dbReference type="PANTHER" id="PTHR30474">
    <property type="entry name" value="CELL CYCLE PROTEIN"/>
    <property type="match status" value="1"/>
</dbReference>
<evidence type="ECO:0000313" key="12">
    <source>
        <dbReference type="EMBL" id="GAE25778.1"/>
    </source>
</evidence>
<evidence type="ECO:0000256" key="5">
    <source>
        <dbReference type="ARBA" id="ARBA00022692"/>
    </source>
</evidence>
<keyword evidence="5 11" id="KW-0812">Transmembrane</keyword>
<comment type="subcellular location">
    <subcellularLocation>
        <location evidence="1">Membrane</location>
        <topology evidence="1">Multi-pass membrane protein</topology>
    </subcellularLocation>
</comment>
<dbReference type="GO" id="GO:0008360">
    <property type="term" value="P:regulation of cell shape"/>
    <property type="evidence" value="ECO:0007669"/>
    <property type="project" value="UniProtKB-KW"/>
</dbReference>
<protein>
    <submittedName>
        <fullName evidence="12">Cell division protein FtsW</fullName>
    </submittedName>
</protein>
<dbReference type="NCBIfam" id="TIGR02210">
    <property type="entry name" value="rodA_shape"/>
    <property type="match status" value="1"/>
</dbReference>
<dbReference type="GO" id="GO:0032153">
    <property type="term" value="C:cell division site"/>
    <property type="evidence" value="ECO:0007669"/>
    <property type="project" value="TreeGrafter"/>
</dbReference>
<keyword evidence="12" id="KW-0132">Cell division</keyword>
<keyword evidence="13" id="KW-1185">Reference proteome</keyword>
<keyword evidence="12" id="KW-0131">Cell cycle</keyword>
<gene>
    <name evidence="12" type="ORF">JCM9140_1794</name>
</gene>
<keyword evidence="7" id="KW-0573">Peptidoglycan synthesis</keyword>
<dbReference type="GO" id="GO:0015648">
    <property type="term" value="F:lipid-linked peptidoglycan transporter activity"/>
    <property type="evidence" value="ECO:0007669"/>
    <property type="project" value="TreeGrafter"/>
</dbReference>
<keyword evidence="4" id="KW-0808">Transferase</keyword>
<evidence type="ECO:0000256" key="2">
    <source>
        <dbReference type="ARBA" id="ARBA00022475"/>
    </source>
</evidence>
<dbReference type="InterPro" id="IPR001182">
    <property type="entry name" value="FtsW/RodA"/>
</dbReference>
<dbReference type="AlphaFoldDB" id="W4Q214"/>
<evidence type="ECO:0000256" key="8">
    <source>
        <dbReference type="ARBA" id="ARBA00022989"/>
    </source>
</evidence>
<keyword evidence="3" id="KW-0328">Glycosyltransferase</keyword>
<evidence type="ECO:0000256" key="9">
    <source>
        <dbReference type="ARBA" id="ARBA00023136"/>
    </source>
</evidence>
<organism evidence="12 13">
    <name type="scientific">Halalkalibacter wakoensis JCM 9140</name>
    <dbReference type="NCBI Taxonomy" id="1236970"/>
    <lineage>
        <taxon>Bacteria</taxon>
        <taxon>Bacillati</taxon>
        <taxon>Bacillota</taxon>
        <taxon>Bacilli</taxon>
        <taxon>Bacillales</taxon>
        <taxon>Bacillaceae</taxon>
        <taxon>Halalkalibacter</taxon>
    </lineage>
</organism>
<dbReference type="GO" id="GO:0005886">
    <property type="term" value="C:plasma membrane"/>
    <property type="evidence" value="ECO:0007669"/>
    <property type="project" value="TreeGrafter"/>
</dbReference>
<evidence type="ECO:0000256" key="10">
    <source>
        <dbReference type="ARBA" id="ARBA00023316"/>
    </source>
</evidence>
<dbReference type="InterPro" id="IPR011923">
    <property type="entry name" value="RodA/MrdB"/>
</dbReference>
<evidence type="ECO:0000313" key="13">
    <source>
        <dbReference type="Proteomes" id="UP000018890"/>
    </source>
</evidence>
<dbReference type="PANTHER" id="PTHR30474:SF1">
    <property type="entry name" value="PEPTIDOGLYCAN GLYCOSYLTRANSFERASE MRDB"/>
    <property type="match status" value="1"/>
</dbReference>
<dbReference type="GO" id="GO:0009252">
    <property type="term" value="P:peptidoglycan biosynthetic process"/>
    <property type="evidence" value="ECO:0007669"/>
    <property type="project" value="UniProtKB-KW"/>
</dbReference>
<feature type="transmembrane region" description="Helical" evidence="11">
    <location>
        <begin position="55"/>
        <end position="74"/>
    </location>
</feature>
<dbReference type="GO" id="GO:0051301">
    <property type="term" value="P:cell division"/>
    <property type="evidence" value="ECO:0007669"/>
    <property type="project" value="UniProtKB-KW"/>
</dbReference>
<feature type="transmembrane region" description="Helical" evidence="11">
    <location>
        <begin position="123"/>
        <end position="140"/>
    </location>
</feature>
<feature type="transmembrane region" description="Helical" evidence="11">
    <location>
        <begin position="169"/>
        <end position="187"/>
    </location>
</feature>
<keyword evidence="8 11" id="KW-1133">Transmembrane helix</keyword>
<dbReference type="InterPro" id="IPR018365">
    <property type="entry name" value="Cell_cycle_FtsW-rel_CS"/>
</dbReference>
<keyword evidence="2" id="KW-1003">Cell membrane</keyword>
<feature type="transmembrane region" description="Helical" evidence="11">
    <location>
        <begin position="297"/>
        <end position="315"/>
    </location>
</feature>
<dbReference type="EMBL" id="BAUT01000014">
    <property type="protein sequence ID" value="GAE25778.1"/>
    <property type="molecule type" value="Genomic_DNA"/>
</dbReference>
<reference evidence="12" key="1">
    <citation type="journal article" date="2014" name="Genome Announc.">
        <title>Draft Genome Sequences of Three Alkaliphilic Bacillus Strains, Bacillus wakoensis JCM 9140T, Bacillus akibai JCM 9157T, and Bacillus hemicellulosilyticus JCM 9152T.</title>
        <authorList>
            <person name="Yuki M."/>
            <person name="Oshima K."/>
            <person name="Suda W."/>
            <person name="Oshida Y."/>
            <person name="Kitamura K."/>
            <person name="Iida T."/>
            <person name="Hattori M."/>
            <person name="Ohkuma M."/>
        </authorList>
    </citation>
    <scope>NUCLEOTIDE SEQUENCE [LARGE SCALE GENOMIC DNA]</scope>
    <source>
        <strain evidence="12">JCM 9140</strain>
    </source>
</reference>
<evidence type="ECO:0000256" key="6">
    <source>
        <dbReference type="ARBA" id="ARBA00022960"/>
    </source>
</evidence>
<evidence type="ECO:0000256" key="11">
    <source>
        <dbReference type="SAM" id="Phobius"/>
    </source>
</evidence>
<evidence type="ECO:0000256" key="3">
    <source>
        <dbReference type="ARBA" id="ARBA00022676"/>
    </source>
</evidence>
<dbReference type="GO" id="GO:0071555">
    <property type="term" value="P:cell wall organization"/>
    <property type="evidence" value="ECO:0007669"/>
    <property type="project" value="UniProtKB-KW"/>
</dbReference>
<feature type="transmembrane region" description="Helical" evidence="11">
    <location>
        <begin position="94"/>
        <end position="111"/>
    </location>
</feature>
<dbReference type="PROSITE" id="PS00428">
    <property type="entry name" value="FTSW_RODA_SPOVE"/>
    <property type="match status" value="1"/>
</dbReference>
<accession>W4Q214</accession>
<keyword evidence="10" id="KW-0961">Cell wall biogenesis/degradation</keyword>
<dbReference type="GO" id="GO:0016757">
    <property type="term" value="F:glycosyltransferase activity"/>
    <property type="evidence" value="ECO:0007669"/>
    <property type="project" value="UniProtKB-KW"/>
</dbReference>
<dbReference type="STRING" id="1236970.JCM9140_1794"/>
<evidence type="ECO:0000256" key="4">
    <source>
        <dbReference type="ARBA" id="ARBA00022679"/>
    </source>
</evidence>
<comment type="caution">
    <text evidence="12">The sequence shown here is derived from an EMBL/GenBank/DDBJ whole genome shotgun (WGS) entry which is preliminary data.</text>
</comment>
<evidence type="ECO:0000256" key="7">
    <source>
        <dbReference type="ARBA" id="ARBA00022984"/>
    </source>
</evidence>
<sequence length="371" mass="41251">MCISLLAIYSGSGQYSVDPTYYVKRQILWFIVGIVVMVGVMLIDYDMFKNFSIPLYGIGITLLLLVAFSPLGVFRNGSQRWLNLGPAEIQPSEFMKIFLIIALAHLLYRITANRAHKDLRSDLIVVAKVIAVGLPPFFLILRQPDLGTALVIASIMATMLLMSGVAWRILAFLAFGAVGGIMSLVWLHNHNFELFSKIIASHQLDRIYGWLDPYEHQGSFGYQLVNAMRGIGAGQLQGSGFMQGVQTQSDRIPEIHTDFIFTVIGEEFGFIGATILIVTYFLLFYRMIIIALTCNNLFGTYLVSGVIGLLVFQVFQNIAMTIGLMPITGLALPFISYGGSALLTNMLAMGIILNVNIRTRHYMFETEETAM</sequence>
<feature type="transmembrane region" description="Helical" evidence="11">
    <location>
        <begin position="26"/>
        <end position="43"/>
    </location>
</feature>
<keyword evidence="9 11" id="KW-0472">Membrane</keyword>
<name>W4Q214_9BACI</name>
<feature type="transmembrane region" description="Helical" evidence="11">
    <location>
        <begin position="335"/>
        <end position="355"/>
    </location>
</feature>
<keyword evidence="6" id="KW-0133">Cell shape</keyword>
<evidence type="ECO:0000256" key="1">
    <source>
        <dbReference type="ARBA" id="ARBA00004141"/>
    </source>
</evidence>
<feature type="transmembrane region" description="Helical" evidence="11">
    <location>
        <begin position="146"/>
        <end position="162"/>
    </location>
</feature>
<feature type="transmembrane region" description="Helical" evidence="11">
    <location>
        <begin position="268"/>
        <end position="285"/>
    </location>
</feature>
<proteinExistence type="predicted"/>